<organism evidence="1 2">
    <name type="scientific">Aspergillus bertholletiae</name>
    <dbReference type="NCBI Taxonomy" id="1226010"/>
    <lineage>
        <taxon>Eukaryota</taxon>
        <taxon>Fungi</taxon>
        <taxon>Dikarya</taxon>
        <taxon>Ascomycota</taxon>
        <taxon>Pezizomycotina</taxon>
        <taxon>Eurotiomycetes</taxon>
        <taxon>Eurotiomycetidae</taxon>
        <taxon>Eurotiales</taxon>
        <taxon>Aspergillaceae</taxon>
        <taxon>Aspergillus</taxon>
        <taxon>Aspergillus subgen. Circumdati</taxon>
    </lineage>
</organism>
<accession>A0A5N7B5M5</accession>
<dbReference type="AlphaFoldDB" id="A0A5N7B5M5"/>
<dbReference type="Proteomes" id="UP000326198">
    <property type="component" value="Unassembled WGS sequence"/>
</dbReference>
<proteinExistence type="predicted"/>
<sequence length="122" mass="13809">MSAFCRELPTHGCTLRGRKKKKKKNHPILSLHIRELRSPLTFIACSSSWFILHLVESDLLFLVSVVFHFVIIPLLPHSLSPCSFPVSLPKSIDSLRAAFFLLHSDTLPSQFRNGSGILHQSY</sequence>
<keyword evidence="2" id="KW-1185">Reference proteome</keyword>
<evidence type="ECO:0000313" key="2">
    <source>
        <dbReference type="Proteomes" id="UP000326198"/>
    </source>
</evidence>
<reference evidence="1 2" key="1">
    <citation type="submission" date="2019-04" db="EMBL/GenBank/DDBJ databases">
        <title>Friends and foes A comparative genomics studyof 23 Aspergillus species from section Flavi.</title>
        <authorList>
            <consortium name="DOE Joint Genome Institute"/>
            <person name="Kjaerbolling I."/>
            <person name="Vesth T."/>
            <person name="Frisvad J.C."/>
            <person name="Nybo J.L."/>
            <person name="Theobald S."/>
            <person name="Kildgaard S."/>
            <person name="Isbrandt T."/>
            <person name="Kuo A."/>
            <person name="Sato A."/>
            <person name="Lyhne E.K."/>
            <person name="Kogle M.E."/>
            <person name="Wiebenga A."/>
            <person name="Kun R.S."/>
            <person name="Lubbers R.J."/>
            <person name="Makela M.R."/>
            <person name="Barry K."/>
            <person name="Chovatia M."/>
            <person name="Clum A."/>
            <person name="Daum C."/>
            <person name="Haridas S."/>
            <person name="He G."/>
            <person name="LaButti K."/>
            <person name="Lipzen A."/>
            <person name="Mondo S."/>
            <person name="Riley R."/>
            <person name="Salamov A."/>
            <person name="Simmons B.A."/>
            <person name="Magnuson J.K."/>
            <person name="Henrissat B."/>
            <person name="Mortensen U.H."/>
            <person name="Larsen T.O."/>
            <person name="Devries R.P."/>
            <person name="Grigoriev I.V."/>
            <person name="Machida M."/>
            <person name="Baker S.E."/>
            <person name="Andersen M.R."/>
        </authorList>
    </citation>
    <scope>NUCLEOTIDE SEQUENCE [LARGE SCALE GENOMIC DNA]</scope>
    <source>
        <strain evidence="1 2">IBT 29228</strain>
    </source>
</reference>
<name>A0A5N7B5M5_9EURO</name>
<dbReference type="EMBL" id="ML736239">
    <property type="protein sequence ID" value="KAE8376480.1"/>
    <property type="molecule type" value="Genomic_DNA"/>
</dbReference>
<protein>
    <submittedName>
        <fullName evidence="1">Uncharacterized protein</fullName>
    </submittedName>
</protein>
<evidence type="ECO:0000313" key="1">
    <source>
        <dbReference type="EMBL" id="KAE8376480.1"/>
    </source>
</evidence>
<gene>
    <name evidence="1" type="ORF">BDV26DRAFT_233222</name>
</gene>